<proteinExistence type="inferred from homology"/>
<dbReference type="PRINTS" id="PR01438">
    <property type="entry name" value="UNVRSLSTRESS"/>
</dbReference>
<dbReference type="SUPFAM" id="SSF52402">
    <property type="entry name" value="Adenine nucleotide alpha hydrolases-like"/>
    <property type="match status" value="2"/>
</dbReference>
<dbReference type="PANTHER" id="PTHR46268">
    <property type="entry name" value="STRESS RESPONSE PROTEIN NHAX"/>
    <property type="match status" value="1"/>
</dbReference>
<accession>A0A150Y4C6</accession>
<dbReference type="PANTHER" id="PTHR46268:SF6">
    <property type="entry name" value="UNIVERSAL STRESS PROTEIN UP12"/>
    <property type="match status" value="1"/>
</dbReference>
<dbReference type="Proteomes" id="UP000075663">
    <property type="component" value="Unassembled WGS sequence"/>
</dbReference>
<gene>
    <name evidence="3" type="ORF">AWW67_00405</name>
</gene>
<dbReference type="InterPro" id="IPR006015">
    <property type="entry name" value="Universal_stress_UspA"/>
</dbReference>
<evidence type="ECO:0000313" key="3">
    <source>
        <dbReference type="EMBL" id="KYG85735.1"/>
    </source>
</evidence>
<feature type="domain" description="UspA" evidence="2">
    <location>
        <begin position="156"/>
        <end position="276"/>
    </location>
</feature>
<dbReference type="Pfam" id="PF00582">
    <property type="entry name" value="Usp"/>
    <property type="match status" value="2"/>
</dbReference>
<comment type="caution">
    <text evidence="3">The sequence shown here is derived from an EMBL/GenBank/DDBJ whole genome shotgun (WGS) entry which is preliminary data.</text>
</comment>
<dbReference type="InterPro" id="IPR014729">
    <property type="entry name" value="Rossmann-like_a/b/a_fold"/>
</dbReference>
<dbReference type="InterPro" id="IPR006016">
    <property type="entry name" value="UspA"/>
</dbReference>
<reference evidence="3 4" key="1">
    <citation type="submission" date="2016-01" db="EMBL/GenBank/DDBJ databases">
        <title>Genome sequencing of Roseivirga seohaensis SW-152.</title>
        <authorList>
            <person name="Selvaratnam C."/>
            <person name="Thevarajoo S."/>
            <person name="Goh K.M."/>
            <person name="Ee R."/>
            <person name="Chan K.-G."/>
            <person name="Chong C.S."/>
        </authorList>
    </citation>
    <scope>NUCLEOTIDE SEQUENCE [LARGE SCALE GENOMIC DNA]</scope>
    <source>
        <strain evidence="3 4">SW-152</strain>
    </source>
</reference>
<feature type="domain" description="UspA" evidence="2">
    <location>
        <begin position="1"/>
        <end position="147"/>
    </location>
</feature>
<dbReference type="RefSeq" id="WP_062299439.1">
    <property type="nucleotide sequence ID" value="NZ_LRPB01000001.1"/>
</dbReference>
<dbReference type="STRING" id="1914963.AWW67_00405"/>
<dbReference type="AlphaFoldDB" id="A0A150Y4C6"/>
<evidence type="ECO:0000256" key="1">
    <source>
        <dbReference type="ARBA" id="ARBA00008791"/>
    </source>
</evidence>
<comment type="similarity">
    <text evidence="1">Belongs to the universal stress protein A family.</text>
</comment>
<dbReference type="CDD" id="cd00293">
    <property type="entry name" value="USP-like"/>
    <property type="match status" value="2"/>
</dbReference>
<dbReference type="EMBL" id="LRPB01000001">
    <property type="protein sequence ID" value="KYG85735.1"/>
    <property type="molecule type" value="Genomic_DNA"/>
</dbReference>
<organism evidence="3 4">
    <name type="scientific">Roseivirga seohaensis</name>
    <dbReference type="NCBI Taxonomy" id="1914963"/>
    <lineage>
        <taxon>Bacteria</taxon>
        <taxon>Pseudomonadati</taxon>
        <taxon>Bacteroidota</taxon>
        <taxon>Cytophagia</taxon>
        <taxon>Cytophagales</taxon>
        <taxon>Roseivirgaceae</taxon>
        <taxon>Roseivirga</taxon>
    </lineage>
</organism>
<protein>
    <recommendedName>
        <fullName evidence="2">UspA domain-containing protein</fullName>
    </recommendedName>
</protein>
<dbReference type="Gene3D" id="3.40.50.620">
    <property type="entry name" value="HUPs"/>
    <property type="match status" value="2"/>
</dbReference>
<name>A0A150Y4C6_9BACT</name>
<evidence type="ECO:0000259" key="2">
    <source>
        <dbReference type="Pfam" id="PF00582"/>
    </source>
</evidence>
<sequence length="282" mass="31345">MKTILVPIDFSEQSKYALNFAAQLAEKGKLQIQAIHIIEGPQNHTFNTMGDGIANESEDYFFLKQLLEKTKENMRNLVESKAYAGINIIGSVEIGNPYQSISKAIADHQADLVVMGSKGVSGIDEVLIGSNTEKVVRHAKCPVITIKSEVKLNTIQNIVLATNLREEQSILFVELKKLQALTGAKLHLVKINTTNDFHTQRQMQDEFVRYINDHQLANVHTAIYNETSEEEGILAYAEDVNADMIAIGTHGRTGLLHLLSGSIAEDLVNHSQIPVWTLSRKK</sequence>
<evidence type="ECO:0000313" key="4">
    <source>
        <dbReference type="Proteomes" id="UP000075663"/>
    </source>
</evidence>